<dbReference type="GO" id="GO:0016620">
    <property type="term" value="F:oxidoreductase activity, acting on the aldehyde or oxo group of donors, NAD or NADP as acceptor"/>
    <property type="evidence" value="ECO:0007669"/>
    <property type="project" value="InterPro"/>
</dbReference>
<dbReference type="EMBL" id="CAFBMK010000098">
    <property type="protein sequence ID" value="CAB4919531.1"/>
    <property type="molecule type" value="Genomic_DNA"/>
</dbReference>
<dbReference type="FunFam" id="3.40.309.10:FF:000009">
    <property type="entry name" value="Aldehyde dehydrogenase A"/>
    <property type="match status" value="1"/>
</dbReference>
<evidence type="ECO:0000256" key="2">
    <source>
        <dbReference type="ARBA" id="ARBA00023002"/>
    </source>
</evidence>
<sequence length="510" mass="55204">MPELLQQETTEKAPDGMIAVENPATGKTIQFVENMSAARIDEVVARARAAQPAWHALGFGGRRRLMLELRHWLVKNRSRIVDVVVAENGKTREDALLAELFYIADSLGFWAKNAGKYLADEKVRTHSPLVLGRKVKVTYRPLGVVGVIAPWNYPLTLGFGDALPALMAGNSVVIKPSEITPLATMLMAEGAEAVGFPSGVFQVATGDGATGAALTDRADMIMFTGSTKTGRKIGARCGERLIPCSLELGGKDPMIVLDDADLERAANVAVEWGMRNSGQICMSVERIYVEAPVYDEFVEKVETKVRALRQGKPEGYGSVDVGAITFPPQIDTIAAHVDDAVAKGARVLVGGKRAAGDGRFYEPTVLVDVDHTMDCMTEETFGPTLPIMKVANEDEGIRLANDVNYGLGSSVFSKDLARGERVARRINAGVGWVNDAIMSYLAQEAPFGGAGESGVGARHGSSGIRKYTQTHTIMVSRFVLRREPTMFPNTKLGAKLLDRVMVVMWGRKPR</sequence>
<dbReference type="Gene3D" id="3.40.605.10">
    <property type="entry name" value="Aldehyde Dehydrogenase, Chain A, domain 1"/>
    <property type="match status" value="1"/>
</dbReference>
<keyword evidence="2" id="KW-0560">Oxidoreductase</keyword>
<organism evidence="4">
    <name type="scientific">freshwater metagenome</name>
    <dbReference type="NCBI Taxonomy" id="449393"/>
    <lineage>
        <taxon>unclassified sequences</taxon>
        <taxon>metagenomes</taxon>
        <taxon>ecological metagenomes</taxon>
    </lineage>
</organism>
<gene>
    <name evidence="4" type="ORF">UFOPK3564_01751</name>
</gene>
<dbReference type="InterPro" id="IPR012394">
    <property type="entry name" value="Aldehyde_DH_NAD(P)"/>
</dbReference>
<dbReference type="NCBIfam" id="NF006916">
    <property type="entry name" value="PRK09407.1"/>
    <property type="match status" value="1"/>
</dbReference>
<proteinExistence type="inferred from homology"/>
<dbReference type="InterPro" id="IPR016161">
    <property type="entry name" value="Ald_DH/histidinol_DH"/>
</dbReference>
<evidence type="ECO:0000256" key="1">
    <source>
        <dbReference type="ARBA" id="ARBA00009986"/>
    </source>
</evidence>
<dbReference type="AlphaFoldDB" id="A0A6J7HEW1"/>
<dbReference type="PIRSF" id="PIRSF036492">
    <property type="entry name" value="ALDH"/>
    <property type="match status" value="1"/>
</dbReference>
<dbReference type="PANTHER" id="PTHR11699">
    <property type="entry name" value="ALDEHYDE DEHYDROGENASE-RELATED"/>
    <property type="match status" value="1"/>
</dbReference>
<feature type="domain" description="Aldehyde dehydrogenase" evidence="3">
    <location>
        <begin position="16"/>
        <end position="473"/>
    </location>
</feature>
<dbReference type="InterPro" id="IPR029510">
    <property type="entry name" value="Ald_DH_CS_GLU"/>
</dbReference>
<dbReference type="GO" id="GO:0006081">
    <property type="term" value="P:aldehyde metabolic process"/>
    <property type="evidence" value="ECO:0007669"/>
    <property type="project" value="InterPro"/>
</dbReference>
<evidence type="ECO:0000259" key="3">
    <source>
        <dbReference type="Pfam" id="PF00171"/>
    </source>
</evidence>
<reference evidence="4" key="1">
    <citation type="submission" date="2020-05" db="EMBL/GenBank/DDBJ databases">
        <authorList>
            <person name="Chiriac C."/>
            <person name="Salcher M."/>
            <person name="Ghai R."/>
            <person name="Kavagutti S V."/>
        </authorList>
    </citation>
    <scope>NUCLEOTIDE SEQUENCE</scope>
</reference>
<comment type="similarity">
    <text evidence="1">Belongs to the aldehyde dehydrogenase family.</text>
</comment>
<name>A0A6J7HEW1_9ZZZZ</name>
<accession>A0A6J7HEW1</accession>
<dbReference type="CDD" id="cd07099">
    <property type="entry name" value="ALDH_DDALDH"/>
    <property type="match status" value="1"/>
</dbReference>
<dbReference type="Gene3D" id="3.40.309.10">
    <property type="entry name" value="Aldehyde Dehydrogenase, Chain A, domain 2"/>
    <property type="match status" value="1"/>
</dbReference>
<dbReference type="PROSITE" id="PS00687">
    <property type="entry name" value="ALDEHYDE_DEHYDR_GLU"/>
    <property type="match status" value="1"/>
</dbReference>
<dbReference type="InterPro" id="IPR015590">
    <property type="entry name" value="Aldehyde_DH_dom"/>
</dbReference>
<evidence type="ECO:0000313" key="4">
    <source>
        <dbReference type="EMBL" id="CAB4919531.1"/>
    </source>
</evidence>
<dbReference type="InterPro" id="IPR016162">
    <property type="entry name" value="Ald_DH_N"/>
</dbReference>
<dbReference type="InterPro" id="IPR016163">
    <property type="entry name" value="Ald_DH_C"/>
</dbReference>
<dbReference type="Pfam" id="PF00171">
    <property type="entry name" value="Aldedh"/>
    <property type="match status" value="1"/>
</dbReference>
<dbReference type="SUPFAM" id="SSF53720">
    <property type="entry name" value="ALDH-like"/>
    <property type="match status" value="1"/>
</dbReference>
<protein>
    <submittedName>
        <fullName evidence="4">Unannotated protein</fullName>
    </submittedName>
</protein>